<feature type="region of interest" description="Disordered" evidence="11">
    <location>
        <begin position="31"/>
        <end position="153"/>
    </location>
</feature>
<evidence type="ECO:0000256" key="2">
    <source>
        <dbReference type="ARBA" id="ARBA00022519"/>
    </source>
</evidence>
<evidence type="ECO:0000256" key="7">
    <source>
        <dbReference type="ARBA" id="ARBA00023306"/>
    </source>
</evidence>
<keyword evidence="13" id="KW-0238">DNA-binding</keyword>
<dbReference type="PANTHER" id="PTHR38685">
    <property type="entry name" value="CELL DIVISION PROTEIN ZIPA"/>
    <property type="match status" value="1"/>
</dbReference>
<dbReference type="Gene3D" id="3.30.1400.10">
    <property type="entry name" value="ZipA, C-terminal FtsZ-binding domain"/>
    <property type="match status" value="1"/>
</dbReference>
<feature type="compositionally biased region" description="Acidic residues" evidence="11">
    <location>
        <begin position="131"/>
        <end position="149"/>
    </location>
</feature>
<evidence type="ECO:0000313" key="13">
    <source>
        <dbReference type="EMBL" id="MEX0469054.1"/>
    </source>
</evidence>
<dbReference type="EMBL" id="JBAKFM010000002">
    <property type="protein sequence ID" value="MEX0469054.1"/>
    <property type="molecule type" value="Genomic_DNA"/>
</dbReference>
<dbReference type="InterPro" id="IPR007449">
    <property type="entry name" value="ZipA_FtsZ-bd_C"/>
</dbReference>
<name>A0ABV3TBR1_9GAMM</name>
<gene>
    <name evidence="8 13" type="primary">zipA</name>
    <name evidence="13" type="ORF">V6X73_04875</name>
</gene>
<dbReference type="PANTHER" id="PTHR38685:SF1">
    <property type="entry name" value="CELL DIVISION PROTEIN ZIPA"/>
    <property type="match status" value="1"/>
</dbReference>
<evidence type="ECO:0000256" key="11">
    <source>
        <dbReference type="SAM" id="MobiDB-lite"/>
    </source>
</evidence>
<evidence type="ECO:0000256" key="6">
    <source>
        <dbReference type="ARBA" id="ARBA00023136"/>
    </source>
</evidence>
<dbReference type="InterPro" id="IPR036765">
    <property type="entry name" value="ZipA_FtsZ-bd_C_sf"/>
</dbReference>
<dbReference type="SUPFAM" id="SSF64383">
    <property type="entry name" value="Cell-division protein ZipA, C-terminal domain"/>
    <property type="match status" value="1"/>
</dbReference>
<feature type="compositionally biased region" description="Low complexity" evidence="11">
    <location>
        <begin position="117"/>
        <end position="128"/>
    </location>
</feature>
<keyword evidence="5 8" id="KW-1133">Transmembrane helix</keyword>
<reference evidence="13 14" key="1">
    <citation type="submission" date="2024-02" db="EMBL/GenBank/DDBJ databases">
        <title>New especies of Spiribacter isolated from saline water.</title>
        <authorList>
            <person name="Leon M.J."/>
            <person name="De La Haba R."/>
            <person name="Sanchez-Porro C."/>
            <person name="Ventosa A."/>
        </authorList>
    </citation>
    <scope>NUCLEOTIDE SEQUENCE [LARGE SCALE GENOMIC DNA]</scope>
    <source>
        <strain evidence="14">ag22IC6-390</strain>
    </source>
</reference>
<evidence type="ECO:0000256" key="10">
    <source>
        <dbReference type="SAM" id="Coils"/>
    </source>
</evidence>
<keyword evidence="1 8" id="KW-1003">Cell membrane</keyword>
<dbReference type="HAMAP" id="MF_00509">
    <property type="entry name" value="ZipA"/>
    <property type="match status" value="1"/>
</dbReference>
<keyword evidence="7 8" id="KW-0131">Cell cycle</keyword>
<dbReference type="Proteomes" id="UP001556709">
    <property type="component" value="Unassembled WGS sequence"/>
</dbReference>
<dbReference type="GO" id="GO:0051301">
    <property type="term" value="P:cell division"/>
    <property type="evidence" value="ECO:0007669"/>
    <property type="project" value="UniProtKB-KW"/>
</dbReference>
<evidence type="ECO:0000259" key="12">
    <source>
        <dbReference type="SMART" id="SM00771"/>
    </source>
</evidence>
<comment type="subunit">
    <text evidence="8">Interacts with FtsZ via their C-terminal domains.</text>
</comment>
<keyword evidence="2 8" id="KW-0997">Cell inner membrane</keyword>
<sequence>MDELRWILLVLGAVIVIGVYGYTRFQRWRREGPPWRSSRRQAPREPFAGDSDPLMEDPLDGAVLGPARVVNPGVDEAPAPEPAASPGALTPEPAPEEAPSAEPAPEPITDEGPDPAPAAGQTPAPTHEPTVEEPELPLGEPLEDGDEPPPVERDGEEKIVALTVMAHRDTPFQQADLVASLQKRGLHASPQGVFQRGLDTGQGRAPLFTVANVVEPGTFDLDAPESATTPGAVFIMQLPGPFDGLSAFEQMLELARGVSTDLGGQLLDGRRCDLTRQAIEHIREELREYRRRAHLARRRLG</sequence>
<dbReference type="RefSeq" id="WP_367958718.1">
    <property type="nucleotide sequence ID" value="NZ_JBAKFK010000002.1"/>
</dbReference>
<keyword evidence="14" id="KW-1185">Reference proteome</keyword>
<evidence type="ECO:0000313" key="14">
    <source>
        <dbReference type="Proteomes" id="UP001556709"/>
    </source>
</evidence>
<feature type="compositionally biased region" description="Low complexity" evidence="11">
    <location>
        <begin position="72"/>
        <end position="88"/>
    </location>
</feature>
<keyword evidence="3 8" id="KW-0132">Cell division</keyword>
<dbReference type="Pfam" id="PF04354">
    <property type="entry name" value="ZipA_C"/>
    <property type="match status" value="1"/>
</dbReference>
<feature type="coiled-coil region" evidence="10">
    <location>
        <begin position="272"/>
        <end position="299"/>
    </location>
</feature>
<keyword evidence="6 8" id="KW-0472">Membrane</keyword>
<proteinExistence type="inferred from homology"/>
<comment type="subcellular location">
    <subcellularLocation>
        <location evidence="8">Cell inner membrane</location>
        <topology evidence="8">Single-pass type I membrane protein</topology>
    </subcellularLocation>
    <text evidence="8">Localizes to the Z ring in an FtsZ-dependent manner.</text>
</comment>
<evidence type="ECO:0000256" key="9">
    <source>
        <dbReference type="RuleBase" id="RU003612"/>
    </source>
</evidence>
<keyword evidence="10" id="KW-0175">Coiled coil</keyword>
<dbReference type="NCBIfam" id="TIGR02205">
    <property type="entry name" value="septum_zipA"/>
    <property type="match status" value="1"/>
</dbReference>
<dbReference type="GO" id="GO:0003677">
    <property type="term" value="F:DNA binding"/>
    <property type="evidence" value="ECO:0007669"/>
    <property type="project" value="UniProtKB-KW"/>
</dbReference>
<dbReference type="InterPro" id="IPR011919">
    <property type="entry name" value="Cell_div_ZipA"/>
</dbReference>
<evidence type="ECO:0000256" key="1">
    <source>
        <dbReference type="ARBA" id="ARBA00022475"/>
    </source>
</evidence>
<protein>
    <recommendedName>
        <fullName evidence="8 9">Cell division protein ZipA</fullName>
    </recommendedName>
</protein>
<evidence type="ECO:0000256" key="4">
    <source>
        <dbReference type="ARBA" id="ARBA00022692"/>
    </source>
</evidence>
<evidence type="ECO:0000256" key="3">
    <source>
        <dbReference type="ARBA" id="ARBA00022618"/>
    </source>
</evidence>
<dbReference type="SMART" id="SM00771">
    <property type="entry name" value="ZipA_C"/>
    <property type="match status" value="1"/>
</dbReference>
<accession>A0ABV3TBR1</accession>
<comment type="caution">
    <text evidence="13">The sequence shown here is derived from an EMBL/GenBank/DDBJ whole genome shotgun (WGS) entry which is preliminary data.</text>
</comment>
<evidence type="ECO:0000256" key="5">
    <source>
        <dbReference type="ARBA" id="ARBA00022989"/>
    </source>
</evidence>
<comment type="similarity">
    <text evidence="8 9">Belongs to the ZipA family.</text>
</comment>
<evidence type="ECO:0000256" key="8">
    <source>
        <dbReference type="HAMAP-Rule" id="MF_00509"/>
    </source>
</evidence>
<comment type="function">
    <text evidence="8 9">Essential cell division protein that stabilizes the FtsZ protofilaments by cross-linking them and that serves as a cytoplasmic membrane anchor for the Z ring. Also required for the recruitment to the septal ring of downstream cell division proteins.</text>
</comment>
<organism evidence="13 14">
    <name type="scientific">Spiribacter pallidus</name>
    <dbReference type="NCBI Taxonomy" id="1987936"/>
    <lineage>
        <taxon>Bacteria</taxon>
        <taxon>Pseudomonadati</taxon>
        <taxon>Pseudomonadota</taxon>
        <taxon>Gammaproteobacteria</taxon>
        <taxon>Chromatiales</taxon>
        <taxon>Ectothiorhodospiraceae</taxon>
        <taxon>Spiribacter</taxon>
    </lineage>
</organism>
<feature type="domain" description="ZipA C-terminal FtsZ-binding" evidence="12">
    <location>
        <begin position="156"/>
        <end position="286"/>
    </location>
</feature>
<feature type="transmembrane region" description="Helical" evidence="8">
    <location>
        <begin position="6"/>
        <end position="23"/>
    </location>
</feature>
<keyword evidence="4 8" id="KW-0812">Transmembrane</keyword>